<dbReference type="Proteomes" id="UP001642540">
    <property type="component" value="Unassembled WGS sequence"/>
</dbReference>
<protein>
    <submittedName>
        <fullName evidence="2">Uncharacterized protein</fullName>
    </submittedName>
</protein>
<keyword evidence="1" id="KW-1133">Transmembrane helix</keyword>
<dbReference type="PANTHER" id="PTHR36694">
    <property type="entry name" value="PASIFLORA 1, ISOFORM A-RELATED"/>
    <property type="match status" value="1"/>
</dbReference>
<feature type="transmembrane region" description="Helical" evidence="1">
    <location>
        <begin position="46"/>
        <end position="68"/>
    </location>
</feature>
<sequence length="245" mass="27574">MNRESKVGPSSIYSHSQTALSVGLSSAKSVKSLLVPWYKRPVITNLFGIGIQKLSLFTSIYSIFLSLFTMTTSSFDLYCLDMAAPGSTHYGYYMFSFDFVYVGNRHVRNALVAVAIFSIFGASVLFATSIMLLNAMRSEYERKMKPWLICMMTFATWRLLAFIFCAVVNDMIFAYNIMMCFLSAVFTVLNYIGWVAVYSFFLELCDLTKLEDLAYLRMGTMTSIRVKSIPGSCPTTPHSMTSTVV</sequence>
<evidence type="ECO:0000256" key="1">
    <source>
        <dbReference type="SAM" id="Phobius"/>
    </source>
</evidence>
<keyword evidence="1" id="KW-0472">Membrane</keyword>
<comment type="caution">
    <text evidence="2">The sequence shown here is derived from an EMBL/GenBank/DDBJ whole genome shotgun (WGS) entry which is preliminary data.</text>
</comment>
<accession>A0ABP1Q2N5</accession>
<feature type="transmembrane region" description="Helical" evidence="1">
    <location>
        <begin position="175"/>
        <end position="201"/>
    </location>
</feature>
<feature type="transmembrane region" description="Helical" evidence="1">
    <location>
        <begin position="147"/>
        <end position="169"/>
    </location>
</feature>
<evidence type="ECO:0000313" key="2">
    <source>
        <dbReference type="EMBL" id="CAL8085024.1"/>
    </source>
</evidence>
<name>A0ABP1Q2N5_9HEXA</name>
<proteinExistence type="predicted"/>
<evidence type="ECO:0000313" key="3">
    <source>
        <dbReference type="Proteomes" id="UP001642540"/>
    </source>
</evidence>
<reference evidence="2 3" key="1">
    <citation type="submission" date="2024-08" db="EMBL/GenBank/DDBJ databases">
        <authorList>
            <person name="Cucini C."/>
            <person name="Frati F."/>
        </authorList>
    </citation>
    <scope>NUCLEOTIDE SEQUENCE [LARGE SCALE GENOMIC DNA]</scope>
</reference>
<dbReference type="PANTHER" id="PTHR36694:SF4">
    <property type="entry name" value="LD42595P"/>
    <property type="match status" value="1"/>
</dbReference>
<organism evidence="2 3">
    <name type="scientific">Orchesella dallaii</name>
    <dbReference type="NCBI Taxonomy" id="48710"/>
    <lineage>
        <taxon>Eukaryota</taxon>
        <taxon>Metazoa</taxon>
        <taxon>Ecdysozoa</taxon>
        <taxon>Arthropoda</taxon>
        <taxon>Hexapoda</taxon>
        <taxon>Collembola</taxon>
        <taxon>Entomobryomorpha</taxon>
        <taxon>Entomobryoidea</taxon>
        <taxon>Orchesellidae</taxon>
        <taxon>Orchesellinae</taxon>
        <taxon>Orchesella</taxon>
    </lineage>
</organism>
<keyword evidence="1" id="KW-0812">Transmembrane</keyword>
<keyword evidence="3" id="KW-1185">Reference proteome</keyword>
<gene>
    <name evidence="2" type="ORF">ODALV1_LOCUS5979</name>
</gene>
<feature type="transmembrane region" description="Helical" evidence="1">
    <location>
        <begin position="110"/>
        <end position="135"/>
    </location>
</feature>
<dbReference type="EMBL" id="CAXLJM020000019">
    <property type="protein sequence ID" value="CAL8085024.1"/>
    <property type="molecule type" value="Genomic_DNA"/>
</dbReference>